<feature type="non-terminal residue" evidence="1">
    <location>
        <position position="1"/>
    </location>
</feature>
<dbReference type="PANTHER" id="PTHR33395">
    <property type="entry name" value="TRANSCRIPTASE, PUTATIVE-RELATED-RELATED"/>
    <property type="match status" value="1"/>
</dbReference>
<keyword evidence="2" id="KW-1185">Reference proteome</keyword>
<dbReference type="AlphaFoldDB" id="A0AAW0YRU7"/>
<name>A0AAW0YRU7_CHEQU</name>
<evidence type="ECO:0000313" key="1">
    <source>
        <dbReference type="EMBL" id="KAK8754343.1"/>
    </source>
</evidence>
<accession>A0AAW0YRU7</accession>
<dbReference type="EMBL" id="JARKIK010000001">
    <property type="protein sequence ID" value="KAK8754343.1"/>
    <property type="molecule type" value="Genomic_DNA"/>
</dbReference>
<sequence length="197" mass="22307">NKKGIRKAKRDYEAKVARDSKTNPKGFFQVYRSKIRDKIGPLKSNSGQITDSDKDMCEILNTYFLSVFTQENTSDIPEITDYVEQDDKLCTIAVTSDMVLRQIEKLKPNKSPGPDELFARVLKECKDELSIPLANLFNISLQTGIVPDKWKMANVIPIYKAGDRSLASNYRPISLTSIVGKFMESIIAEANRSHLDR</sequence>
<comment type="caution">
    <text evidence="1">The sequence shown here is derived from an EMBL/GenBank/DDBJ whole genome shotgun (WGS) entry which is preliminary data.</text>
</comment>
<organism evidence="1 2">
    <name type="scientific">Cherax quadricarinatus</name>
    <name type="common">Australian red claw crayfish</name>
    <dbReference type="NCBI Taxonomy" id="27406"/>
    <lineage>
        <taxon>Eukaryota</taxon>
        <taxon>Metazoa</taxon>
        <taxon>Ecdysozoa</taxon>
        <taxon>Arthropoda</taxon>
        <taxon>Crustacea</taxon>
        <taxon>Multicrustacea</taxon>
        <taxon>Malacostraca</taxon>
        <taxon>Eumalacostraca</taxon>
        <taxon>Eucarida</taxon>
        <taxon>Decapoda</taxon>
        <taxon>Pleocyemata</taxon>
        <taxon>Astacidea</taxon>
        <taxon>Parastacoidea</taxon>
        <taxon>Parastacidae</taxon>
        <taxon>Cherax</taxon>
    </lineage>
</organism>
<gene>
    <name evidence="1" type="ORF">OTU49_015693</name>
</gene>
<proteinExistence type="predicted"/>
<reference evidence="1 2" key="1">
    <citation type="journal article" date="2024" name="BMC Genomics">
        <title>Genome assembly of redclaw crayfish (Cherax quadricarinatus) provides insights into its immune adaptation and hypoxia tolerance.</title>
        <authorList>
            <person name="Liu Z."/>
            <person name="Zheng J."/>
            <person name="Li H."/>
            <person name="Fang K."/>
            <person name="Wang S."/>
            <person name="He J."/>
            <person name="Zhou D."/>
            <person name="Weng S."/>
            <person name="Chi M."/>
            <person name="Gu Z."/>
            <person name="He J."/>
            <person name="Li F."/>
            <person name="Wang M."/>
        </authorList>
    </citation>
    <scope>NUCLEOTIDE SEQUENCE [LARGE SCALE GENOMIC DNA]</scope>
    <source>
        <strain evidence="1">ZL_2023a</strain>
    </source>
</reference>
<feature type="non-terminal residue" evidence="1">
    <location>
        <position position="197"/>
    </location>
</feature>
<evidence type="ECO:0000313" key="2">
    <source>
        <dbReference type="Proteomes" id="UP001445076"/>
    </source>
</evidence>
<protein>
    <submittedName>
        <fullName evidence="1">Uncharacterized protein</fullName>
    </submittedName>
</protein>
<dbReference type="Proteomes" id="UP001445076">
    <property type="component" value="Unassembled WGS sequence"/>
</dbReference>
<dbReference type="PANTHER" id="PTHR33395:SF22">
    <property type="entry name" value="REVERSE TRANSCRIPTASE DOMAIN-CONTAINING PROTEIN"/>
    <property type="match status" value="1"/>
</dbReference>